<protein>
    <recommendedName>
        <fullName evidence="3">SHOCT domain-containing protein</fullName>
    </recommendedName>
</protein>
<dbReference type="EMBL" id="AOHU01000097">
    <property type="protein sequence ID" value="ELY26459.1"/>
    <property type="molecule type" value="Genomic_DNA"/>
</dbReference>
<keyword evidence="2" id="KW-0812">Transmembrane</keyword>
<name>A0A384KI44_HALVD</name>
<dbReference type="RefSeq" id="WP_004044259.1">
    <property type="nucleotide sequence ID" value="NC_013967.1"/>
</dbReference>
<feature type="region of interest" description="Disordered" evidence="1">
    <location>
        <begin position="1"/>
        <end position="21"/>
    </location>
</feature>
<feature type="transmembrane region" description="Helical" evidence="2">
    <location>
        <begin position="27"/>
        <end position="44"/>
    </location>
</feature>
<comment type="caution">
    <text evidence="4">The sequence shown here is derived from an EMBL/GenBank/DDBJ whole genome shotgun (WGS) entry which is preliminary data.</text>
</comment>
<feature type="compositionally biased region" description="Acidic residues" evidence="1">
    <location>
        <begin position="10"/>
        <end position="21"/>
    </location>
</feature>
<keyword evidence="2" id="KW-1133">Transmembrane helix</keyword>
<evidence type="ECO:0000313" key="4">
    <source>
        <dbReference type="EMBL" id="ELY26459.1"/>
    </source>
</evidence>
<dbReference type="GeneID" id="8926239"/>
<evidence type="ECO:0000256" key="2">
    <source>
        <dbReference type="SAM" id="Phobius"/>
    </source>
</evidence>
<evidence type="ECO:0000256" key="1">
    <source>
        <dbReference type="SAM" id="MobiDB-lite"/>
    </source>
</evidence>
<organism evidence="4 5">
    <name type="scientific">Haloferax volcanii (strain ATCC 29605 / DSM 3757 / JCM 8879 / NBRC 14742 / NCIMB 2012 / VKM B-1768 / DS2)</name>
    <name type="common">Halobacterium volcanii</name>
    <dbReference type="NCBI Taxonomy" id="309800"/>
    <lineage>
        <taxon>Archaea</taxon>
        <taxon>Methanobacteriati</taxon>
        <taxon>Methanobacteriota</taxon>
        <taxon>Stenosarchaea group</taxon>
        <taxon>Halobacteria</taxon>
        <taxon>Halobacteriales</taxon>
        <taxon>Haloferacaceae</taxon>
        <taxon>Haloferax</taxon>
    </lineage>
</organism>
<keyword evidence="2" id="KW-0472">Membrane</keyword>
<evidence type="ECO:0000313" key="5">
    <source>
        <dbReference type="Proteomes" id="UP000011532"/>
    </source>
</evidence>
<feature type="region of interest" description="Disordered" evidence="1">
    <location>
        <begin position="123"/>
        <end position="151"/>
    </location>
</feature>
<feature type="transmembrane region" description="Helical" evidence="2">
    <location>
        <begin position="50"/>
        <end position="70"/>
    </location>
</feature>
<proteinExistence type="predicted"/>
<dbReference type="InterPro" id="IPR018649">
    <property type="entry name" value="SHOCT"/>
</dbReference>
<sequence>MTDAERVVDDAVEDASDDDDDSPLQELVAGVVVALIFLVGFGLLALGEWWFWIVFPVGFAGVLPAALALVRIYESRRGYDASESMTTETEDALETLRRRYATGELSEEEFEAKVERLLETETVADARESAASRRREGKAGETERETAFDRD</sequence>
<gene>
    <name evidence="4" type="ORF">C498_15343</name>
</gene>
<reference evidence="4 5" key="2">
    <citation type="journal article" date="2014" name="PLoS Genet.">
        <title>Phylogenetically driven sequencing of extremely halophilic archaea reveals strategies for static and dynamic osmo-response.</title>
        <authorList>
            <person name="Becker E.A."/>
            <person name="Seitzer P.M."/>
            <person name="Tritt A."/>
            <person name="Larsen D."/>
            <person name="Krusor M."/>
            <person name="Yao A.I."/>
            <person name="Wu D."/>
            <person name="Madern D."/>
            <person name="Eisen J.A."/>
            <person name="Darling A.E."/>
            <person name="Facciotti M.T."/>
        </authorList>
    </citation>
    <scope>NUCLEOTIDE SEQUENCE [LARGE SCALE GENOMIC DNA]</scope>
    <source>
        <strain evidence="5">ATCC 29605 / DSM 3757 / JCM 8879 / NBRC 14742 / NCIMB 2012 / VKM B-1768 / DS2</strain>
    </source>
</reference>
<dbReference type="Proteomes" id="UP000011532">
    <property type="component" value="Unassembled WGS sequence"/>
</dbReference>
<accession>A0A384KI44</accession>
<dbReference type="AlphaFoldDB" id="A0A384KI44"/>
<evidence type="ECO:0000259" key="3">
    <source>
        <dbReference type="Pfam" id="PF09851"/>
    </source>
</evidence>
<feature type="domain" description="SHOCT" evidence="3">
    <location>
        <begin position="91"/>
        <end position="118"/>
    </location>
</feature>
<reference evidence="5" key="1">
    <citation type="submission" date="2012-11" db="EMBL/GenBank/DDBJ databases">
        <authorList>
            <person name="Becker E.A."/>
            <person name="Seitzer P."/>
            <person name="Tritt A."/>
            <person name="Larsen D."/>
            <person name="Yao A."/>
            <person name="Wu D."/>
            <person name="Darling A."/>
            <person name="Eisen J.A."/>
            <person name="Facciotti M.T."/>
        </authorList>
    </citation>
    <scope>NUCLEOTIDE SEQUENCE [LARGE SCALE GENOMIC DNA]</scope>
    <source>
        <strain evidence="5">ATCC 29605 / DSM 3757 / JCM 8879 / NBRC 14742 / NCIMB 2012 / VKM B-1768 / DS2</strain>
    </source>
</reference>
<dbReference type="Pfam" id="PF09851">
    <property type="entry name" value="SHOCT"/>
    <property type="match status" value="1"/>
</dbReference>
<dbReference type="OrthoDB" id="178074at2157"/>